<dbReference type="EC" id="2.7.13.3" evidence="3"/>
<dbReference type="Gene3D" id="3.30.565.10">
    <property type="entry name" value="Histidine kinase-like ATPase, C-terminal domain"/>
    <property type="match status" value="1"/>
</dbReference>
<evidence type="ECO:0000256" key="4">
    <source>
        <dbReference type="ARBA" id="ARBA00022475"/>
    </source>
</evidence>
<dbReference type="SUPFAM" id="SSF55874">
    <property type="entry name" value="ATPase domain of HSP90 chaperone/DNA topoisomerase II/histidine kinase"/>
    <property type="match status" value="1"/>
</dbReference>
<evidence type="ECO:0000256" key="5">
    <source>
        <dbReference type="ARBA" id="ARBA00022553"/>
    </source>
</evidence>
<dbReference type="InterPro" id="IPR050351">
    <property type="entry name" value="BphY/WalK/GraS-like"/>
</dbReference>
<dbReference type="GO" id="GO:0030295">
    <property type="term" value="F:protein kinase activator activity"/>
    <property type="evidence" value="ECO:0007669"/>
    <property type="project" value="TreeGrafter"/>
</dbReference>
<keyword evidence="12" id="KW-0902">Two-component regulatory system</keyword>
<dbReference type="GO" id="GO:0005886">
    <property type="term" value="C:plasma membrane"/>
    <property type="evidence" value="ECO:0007669"/>
    <property type="project" value="UniProtKB-SubCell"/>
</dbReference>
<dbReference type="InterPro" id="IPR033463">
    <property type="entry name" value="sCache_3"/>
</dbReference>
<accession>A0A6B8VL90</accession>
<dbReference type="InterPro" id="IPR005467">
    <property type="entry name" value="His_kinase_dom"/>
</dbReference>
<keyword evidence="7 16" id="KW-0812">Transmembrane</keyword>
<evidence type="ECO:0000256" key="12">
    <source>
        <dbReference type="ARBA" id="ARBA00023012"/>
    </source>
</evidence>
<dbReference type="InterPro" id="IPR004358">
    <property type="entry name" value="Sig_transdc_His_kin-like_C"/>
</dbReference>
<dbReference type="InterPro" id="IPR016120">
    <property type="entry name" value="Sig_transdc_His_kin_SpoOB"/>
</dbReference>
<dbReference type="PROSITE" id="PS50112">
    <property type="entry name" value="PAS"/>
    <property type="match status" value="1"/>
</dbReference>
<dbReference type="InterPro" id="IPR000014">
    <property type="entry name" value="PAS"/>
</dbReference>
<organism evidence="19 20">
    <name type="scientific">Corynebacterium comes</name>
    <dbReference type="NCBI Taxonomy" id="2675218"/>
    <lineage>
        <taxon>Bacteria</taxon>
        <taxon>Bacillati</taxon>
        <taxon>Actinomycetota</taxon>
        <taxon>Actinomycetes</taxon>
        <taxon>Mycobacteriales</taxon>
        <taxon>Corynebacteriaceae</taxon>
        <taxon>Corynebacterium</taxon>
    </lineage>
</organism>
<comment type="catalytic activity">
    <reaction evidence="1">
        <text>ATP + protein L-histidine = ADP + protein N-phospho-L-histidine.</text>
        <dbReference type="EC" id="2.7.13.3"/>
    </reaction>
</comment>
<dbReference type="Pfam" id="PF17203">
    <property type="entry name" value="sCache_3_2"/>
    <property type="match status" value="1"/>
</dbReference>
<dbReference type="PANTHER" id="PTHR42878">
    <property type="entry name" value="TWO-COMPONENT HISTIDINE KINASE"/>
    <property type="match status" value="1"/>
</dbReference>
<evidence type="ECO:0000256" key="7">
    <source>
        <dbReference type="ARBA" id="ARBA00022692"/>
    </source>
</evidence>
<evidence type="ECO:0000259" key="17">
    <source>
        <dbReference type="PROSITE" id="PS50109"/>
    </source>
</evidence>
<dbReference type="Proteomes" id="UP000425178">
    <property type="component" value="Chromosome"/>
</dbReference>
<evidence type="ECO:0000256" key="13">
    <source>
        <dbReference type="ARBA" id="ARBA00023136"/>
    </source>
</evidence>
<evidence type="ECO:0000256" key="16">
    <source>
        <dbReference type="SAM" id="Phobius"/>
    </source>
</evidence>
<dbReference type="InterPro" id="IPR013767">
    <property type="entry name" value="PAS_fold"/>
</dbReference>
<evidence type="ECO:0000313" key="19">
    <source>
        <dbReference type="EMBL" id="QGU03839.1"/>
    </source>
</evidence>
<evidence type="ECO:0000256" key="9">
    <source>
        <dbReference type="ARBA" id="ARBA00022777"/>
    </source>
</evidence>
<keyword evidence="9 19" id="KW-0418">Kinase</keyword>
<keyword evidence="6 19" id="KW-0808">Transferase</keyword>
<evidence type="ECO:0000256" key="1">
    <source>
        <dbReference type="ARBA" id="ARBA00000085"/>
    </source>
</evidence>
<evidence type="ECO:0000256" key="15">
    <source>
        <dbReference type="SAM" id="MobiDB-lite"/>
    </source>
</evidence>
<dbReference type="CDD" id="cd00130">
    <property type="entry name" value="PAS"/>
    <property type="match status" value="1"/>
</dbReference>
<keyword evidence="11 16" id="KW-1133">Transmembrane helix</keyword>
<dbReference type="Pfam" id="PF02518">
    <property type="entry name" value="HATPase_c"/>
    <property type="match status" value="1"/>
</dbReference>
<dbReference type="GO" id="GO:0007234">
    <property type="term" value="P:osmosensory signaling via phosphorelay pathway"/>
    <property type="evidence" value="ECO:0007669"/>
    <property type="project" value="TreeGrafter"/>
</dbReference>
<dbReference type="GO" id="GO:0000156">
    <property type="term" value="F:phosphorelay response regulator activity"/>
    <property type="evidence" value="ECO:0007669"/>
    <property type="project" value="TreeGrafter"/>
</dbReference>
<dbReference type="SUPFAM" id="SSF103190">
    <property type="entry name" value="Sensory domain-like"/>
    <property type="match status" value="1"/>
</dbReference>
<proteinExistence type="predicted"/>
<dbReference type="SUPFAM" id="SSF55890">
    <property type="entry name" value="Sporulation response regulatory protein Spo0B"/>
    <property type="match status" value="1"/>
</dbReference>
<dbReference type="SMART" id="SM00387">
    <property type="entry name" value="HATPase_c"/>
    <property type="match status" value="1"/>
</dbReference>
<feature type="transmembrane region" description="Helical" evidence="16">
    <location>
        <begin position="207"/>
        <end position="229"/>
    </location>
</feature>
<evidence type="ECO:0000259" key="18">
    <source>
        <dbReference type="PROSITE" id="PS50112"/>
    </source>
</evidence>
<evidence type="ECO:0000256" key="10">
    <source>
        <dbReference type="ARBA" id="ARBA00022840"/>
    </source>
</evidence>
<keyword evidence="13 16" id="KW-0472">Membrane</keyword>
<sequence>MEFSGSALRWDGSAGGRHRDLMAAEGKRTGNVRFATRVLLLQLATVVAVVAASTGVFIILAVEQLKNETETSALSIARSVASAPVVRSEVALETARQTNPSATELAAGPLQAYARDITDRTGALFVVITDGEGIRMAHPDPEQLDREVSTSFEAALRGEEVIAWERGTLGESVRAKVPVFAAGTRDPVGEVSVGFERAGVFDELPQLLLGVGAAAVSALLIGVGATLLLRRRWEQLTLGVQPEELVVLVQNQAAVLDGVGDGVIALDESGVIRVCNDEAEKMFGVSTAEGMSLRELDLPEDVILSLEKGEARDGVVVGGRVLYLDSRQVERGGQRLGSVIILHDRTDMMGLSKRLDSVRAMTSALRVQRHEFANRMHVAAGLVEAGRGDEAAEFLRTMRDRGPVDYPLEGADLLTEPFLQSFLGAKSIEAAERGVQLQIRDETLVLGSVEGVEGVEDTATVLGSLVDNAVTAALRAPEPRLVSVTLMDDGPELVLVVADSGPGIAAGAEVGGEPSAAEETGSDRVHGHGIGLALSRDLLRRRGGELWIIDRGGGESGRGAVFGARLPGVMAGPADLPGNFREDDE</sequence>
<dbReference type="InterPro" id="IPR003594">
    <property type="entry name" value="HATPase_dom"/>
</dbReference>
<keyword evidence="5" id="KW-0597">Phosphoprotein</keyword>
<dbReference type="PANTHER" id="PTHR42878:SF14">
    <property type="entry name" value="OSMOLARITY TWO-COMPONENT SYSTEM PROTEIN SSK1"/>
    <property type="match status" value="1"/>
</dbReference>
<dbReference type="GO" id="GO:0005524">
    <property type="term" value="F:ATP binding"/>
    <property type="evidence" value="ECO:0007669"/>
    <property type="project" value="UniProtKB-KW"/>
</dbReference>
<evidence type="ECO:0000256" key="11">
    <source>
        <dbReference type="ARBA" id="ARBA00022989"/>
    </source>
</evidence>
<dbReference type="PRINTS" id="PR00344">
    <property type="entry name" value="BCTRLSENSOR"/>
</dbReference>
<evidence type="ECO:0000256" key="3">
    <source>
        <dbReference type="ARBA" id="ARBA00012438"/>
    </source>
</evidence>
<dbReference type="InterPro" id="IPR036890">
    <property type="entry name" value="HATPase_C_sf"/>
</dbReference>
<gene>
    <name evidence="19" type="primary">dcuS</name>
    <name evidence="19" type="ORF">CETAM_02795</name>
</gene>
<protein>
    <recommendedName>
        <fullName evidence="14">Sensor-like histidine kinase SenX3</fullName>
        <ecNumber evidence="3">2.7.13.3</ecNumber>
    </recommendedName>
</protein>
<dbReference type="Pfam" id="PF00989">
    <property type="entry name" value="PAS"/>
    <property type="match status" value="1"/>
</dbReference>
<dbReference type="GO" id="GO:0006355">
    <property type="term" value="P:regulation of DNA-templated transcription"/>
    <property type="evidence" value="ECO:0007669"/>
    <property type="project" value="InterPro"/>
</dbReference>
<dbReference type="GO" id="GO:0000155">
    <property type="term" value="F:phosphorelay sensor kinase activity"/>
    <property type="evidence" value="ECO:0007669"/>
    <property type="project" value="InterPro"/>
</dbReference>
<dbReference type="Gene3D" id="1.10.287.130">
    <property type="match status" value="1"/>
</dbReference>
<name>A0A6B8VL90_9CORY</name>
<keyword evidence="4" id="KW-1003">Cell membrane</keyword>
<dbReference type="AlphaFoldDB" id="A0A6B8VL90"/>
<dbReference type="Gene3D" id="3.30.450.20">
    <property type="entry name" value="PAS domain"/>
    <property type="match status" value="2"/>
</dbReference>
<dbReference type="SUPFAM" id="SSF55785">
    <property type="entry name" value="PYP-like sensor domain (PAS domain)"/>
    <property type="match status" value="1"/>
</dbReference>
<keyword evidence="10" id="KW-0067">ATP-binding</keyword>
<feature type="region of interest" description="Disordered" evidence="15">
    <location>
        <begin position="509"/>
        <end position="528"/>
    </location>
</feature>
<evidence type="ECO:0000256" key="14">
    <source>
        <dbReference type="ARBA" id="ARBA00039401"/>
    </source>
</evidence>
<dbReference type="InterPro" id="IPR029151">
    <property type="entry name" value="Sensor-like_sf"/>
</dbReference>
<dbReference type="EMBL" id="CP046453">
    <property type="protein sequence ID" value="QGU03839.1"/>
    <property type="molecule type" value="Genomic_DNA"/>
</dbReference>
<feature type="domain" description="PAS" evidence="18">
    <location>
        <begin position="255"/>
        <end position="289"/>
    </location>
</feature>
<evidence type="ECO:0000256" key="2">
    <source>
        <dbReference type="ARBA" id="ARBA00004651"/>
    </source>
</evidence>
<keyword evidence="20" id="KW-1185">Reference proteome</keyword>
<dbReference type="KEGG" id="ccoe:CETAM_02795"/>
<dbReference type="InterPro" id="IPR035965">
    <property type="entry name" value="PAS-like_dom_sf"/>
</dbReference>
<comment type="subcellular location">
    <subcellularLocation>
        <location evidence="2">Cell membrane</location>
        <topology evidence="2">Multi-pass membrane protein</topology>
    </subcellularLocation>
</comment>
<evidence type="ECO:0000313" key="20">
    <source>
        <dbReference type="Proteomes" id="UP000425178"/>
    </source>
</evidence>
<feature type="transmembrane region" description="Helical" evidence="16">
    <location>
        <begin position="38"/>
        <end position="62"/>
    </location>
</feature>
<keyword evidence="8" id="KW-0547">Nucleotide-binding</keyword>
<dbReference type="PROSITE" id="PS50109">
    <property type="entry name" value="HIS_KIN"/>
    <property type="match status" value="1"/>
</dbReference>
<evidence type="ECO:0000256" key="6">
    <source>
        <dbReference type="ARBA" id="ARBA00022679"/>
    </source>
</evidence>
<reference evidence="19 20" key="1">
    <citation type="journal article" date="2021" name="Int. J. Syst. Evol. Microbiol.">
        <title>Classification of three corynebacterial strains isolated from a small paddock in North Rhine-Westphalia: proposal of &lt;i&gt;Corynebacterium kalinowskii&lt;/i&gt; sp. nov., &lt;i&gt;Corynebacterium comes&lt;/i&gt; sp. nov. and &lt;i&gt;Corynebacterium occultum&lt;/i&gt; sp. nov.</title>
        <authorList>
            <person name="Schaffert L."/>
            <person name="Ruwe M."/>
            <person name="Milse J."/>
            <person name="Hanuschka K."/>
            <person name="Ortseifen V."/>
            <person name="Droste J."/>
            <person name="Brandt D."/>
            <person name="Schl L."/>
            <person name="Kutter Y."/>
            <person name="Vinke S."/>
            <person name="Vieh P."/>
            <person name="Jacob L."/>
            <person name="L N.C."/>
            <person name="Schulte-Berndt E."/>
            <person name="Hain C."/>
            <person name="Linder M."/>
            <person name="Schmidt P."/>
            <person name="Wollenschl L."/>
            <person name="Luttermann T."/>
            <person name="Thieme E."/>
            <person name="Hassa J."/>
            <person name="Haak M."/>
            <person name="Wittchen M."/>
            <person name="Mentz A."/>
            <person name="Persicke M."/>
            <person name="Busche T."/>
            <person name="R C."/>
        </authorList>
    </citation>
    <scope>NUCLEOTIDE SEQUENCE [LARGE SCALE GENOMIC DNA]</scope>
    <source>
        <strain evidence="19 20">2019</strain>
    </source>
</reference>
<evidence type="ECO:0000256" key="8">
    <source>
        <dbReference type="ARBA" id="ARBA00022741"/>
    </source>
</evidence>
<feature type="domain" description="Histidine kinase" evidence="17">
    <location>
        <begin position="461"/>
        <end position="570"/>
    </location>
</feature>